<feature type="non-terminal residue" evidence="2">
    <location>
        <position position="1"/>
    </location>
</feature>
<evidence type="ECO:0000256" key="1">
    <source>
        <dbReference type="SAM" id="MobiDB-lite"/>
    </source>
</evidence>
<evidence type="ECO:0000313" key="2">
    <source>
        <dbReference type="EMBL" id="CAA9503363.1"/>
    </source>
</evidence>
<feature type="non-terminal residue" evidence="2">
    <location>
        <position position="284"/>
    </location>
</feature>
<feature type="compositionally biased region" description="Basic and acidic residues" evidence="1">
    <location>
        <begin position="226"/>
        <end position="235"/>
    </location>
</feature>
<feature type="compositionally biased region" description="Basic residues" evidence="1">
    <location>
        <begin position="39"/>
        <end position="66"/>
    </location>
</feature>
<sequence>AGDHRCRRLVQHVGAPGGVPGVAARDFHGRLGRRQRLHRRVAGGRPARPPRRPGAQRRLRRGGQPRRRADVLAVARGVERGRRRAAGRARGARRRRGPADRCGRAPARPARRVHAALCAAVPDRRIHGGVRRGPDLRRAEPRRPVVRAGPVGRDARPRRAMGGRRVPLAAPRGVRRGRRVRRATVAVRRGPRPRVAPCSRRVDDALRARGGRRAPRVRRHLRRVRRREDRARAAGDLRLAAPPPRASGRGDGGRAERGRGGGAARAALGGDPRADGVRPGPRTL</sequence>
<feature type="compositionally biased region" description="Basic residues" evidence="1">
    <location>
        <begin position="211"/>
        <end position="225"/>
    </location>
</feature>
<accession>A0A6J4SRL2</accession>
<feature type="compositionally biased region" description="Basic residues" evidence="1">
    <location>
        <begin position="81"/>
        <end position="96"/>
    </location>
</feature>
<feature type="region of interest" description="Disordered" evidence="1">
    <location>
        <begin position="211"/>
        <end position="284"/>
    </location>
</feature>
<reference evidence="2" key="1">
    <citation type="submission" date="2020-02" db="EMBL/GenBank/DDBJ databases">
        <authorList>
            <person name="Meier V. D."/>
        </authorList>
    </citation>
    <scope>NUCLEOTIDE SEQUENCE</scope>
    <source>
        <strain evidence="2">AVDCRST_MAG85</strain>
    </source>
</reference>
<dbReference type="AlphaFoldDB" id="A0A6J4SRL2"/>
<organism evidence="2">
    <name type="scientific">uncultured Solirubrobacteraceae bacterium</name>
    <dbReference type="NCBI Taxonomy" id="1162706"/>
    <lineage>
        <taxon>Bacteria</taxon>
        <taxon>Bacillati</taxon>
        <taxon>Actinomycetota</taxon>
        <taxon>Thermoleophilia</taxon>
        <taxon>Solirubrobacterales</taxon>
        <taxon>Solirubrobacteraceae</taxon>
        <taxon>environmental samples</taxon>
    </lineage>
</organism>
<proteinExistence type="predicted"/>
<protein>
    <submittedName>
        <fullName evidence="2">Uncharacterized protein</fullName>
    </submittedName>
</protein>
<dbReference type="EMBL" id="CADCVT010000207">
    <property type="protein sequence ID" value="CAA9503363.1"/>
    <property type="molecule type" value="Genomic_DNA"/>
</dbReference>
<name>A0A6J4SRL2_9ACTN</name>
<gene>
    <name evidence="2" type="ORF">AVDCRST_MAG85-1905</name>
</gene>
<feature type="region of interest" description="Disordered" evidence="1">
    <location>
        <begin position="39"/>
        <end position="108"/>
    </location>
</feature>